<reference evidence="1" key="1">
    <citation type="journal article" date="2014" name="Front. Microbiol.">
        <title>High frequency of phylogenetically diverse reductive dehalogenase-homologous genes in deep subseafloor sedimentary metagenomes.</title>
        <authorList>
            <person name="Kawai M."/>
            <person name="Futagami T."/>
            <person name="Toyoda A."/>
            <person name="Takaki Y."/>
            <person name="Nishi S."/>
            <person name="Hori S."/>
            <person name="Arai W."/>
            <person name="Tsubouchi T."/>
            <person name="Morono Y."/>
            <person name="Uchiyama I."/>
            <person name="Ito T."/>
            <person name="Fujiyama A."/>
            <person name="Inagaki F."/>
            <person name="Takami H."/>
        </authorList>
    </citation>
    <scope>NUCLEOTIDE SEQUENCE</scope>
    <source>
        <strain evidence="1">Expedition CK06-06</strain>
    </source>
</reference>
<dbReference type="Pfam" id="PF03783">
    <property type="entry name" value="CsgG"/>
    <property type="match status" value="1"/>
</dbReference>
<comment type="caution">
    <text evidence="1">The sequence shown here is derived from an EMBL/GenBank/DDBJ whole genome shotgun (WGS) entry which is preliminary data.</text>
</comment>
<dbReference type="Gene3D" id="3.40.50.10610">
    <property type="entry name" value="ABC-type transport auxiliary lipoprotein component"/>
    <property type="match status" value="1"/>
</dbReference>
<feature type="non-terminal residue" evidence="1">
    <location>
        <position position="1"/>
    </location>
</feature>
<name>X0SC31_9ZZZZ</name>
<sequence length="136" mass="15530">VLPFGNVVFTDKLIEKLVEHSRWEIIDRANLDRILEEQNLQQTTQFDDETAVEFGKLAGVDLVIFGDYRSATMTATAKAVDVQTAEYLAYNVTDLSICYEDDMDCQADLTLTNLLPHRFIGKSKVEFNPKPKRKKK</sequence>
<protein>
    <submittedName>
        <fullName evidence="1">Uncharacterized protein</fullName>
    </submittedName>
</protein>
<dbReference type="GO" id="GO:0030288">
    <property type="term" value="C:outer membrane-bounded periplasmic space"/>
    <property type="evidence" value="ECO:0007669"/>
    <property type="project" value="InterPro"/>
</dbReference>
<organism evidence="1">
    <name type="scientific">marine sediment metagenome</name>
    <dbReference type="NCBI Taxonomy" id="412755"/>
    <lineage>
        <taxon>unclassified sequences</taxon>
        <taxon>metagenomes</taxon>
        <taxon>ecological metagenomes</taxon>
    </lineage>
</organism>
<dbReference type="InterPro" id="IPR005534">
    <property type="entry name" value="Curli_assmbl/transp-comp_CsgG"/>
</dbReference>
<evidence type="ECO:0000313" key="1">
    <source>
        <dbReference type="EMBL" id="GAF78623.1"/>
    </source>
</evidence>
<proteinExistence type="predicted"/>
<gene>
    <name evidence="1" type="ORF">S01H1_06104</name>
</gene>
<accession>X0SC31</accession>
<dbReference type="EMBL" id="BARS01003169">
    <property type="protein sequence ID" value="GAF78623.1"/>
    <property type="molecule type" value="Genomic_DNA"/>
</dbReference>
<dbReference type="AlphaFoldDB" id="X0SC31"/>